<evidence type="ECO:0000313" key="4">
    <source>
        <dbReference type="Ensembl" id="ENSNFUP00015050235.1"/>
    </source>
</evidence>
<evidence type="ECO:0000313" key="5">
    <source>
        <dbReference type="Proteomes" id="UP000694548"/>
    </source>
</evidence>
<dbReference type="GO" id="GO:0043248">
    <property type="term" value="P:proteasome assembly"/>
    <property type="evidence" value="ECO:0007669"/>
    <property type="project" value="TreeGrafter"/>
</dbReference>
<keyword evidence="2" id="KW-0143">Chaperone</keyword>
<dbReference type="InterPro" id="IPR038389">
    <property type="entry name" value="PSMG2_sf"/>
</dbReference>
<name>A0A8C6PXV0_NOTFU</name>
<reference evidence="4" key="1">
    <citation type="submission" date="2025-08" db="UniProtKB">
        <authorList>
            <consortium name="Ensembl"/>
        </authorList>
    </citation>
    <scope>IDENTIFICATION</scope>
</reference>
<dbReference type="AlphaFoldDB" id="A0A8C6PXV0"/>
<dbReference type="PANTHER" id="PTHR12970">
    <property type="entry name" value="PROTEASOME ASSEMBLY CHAPERONE 2"/>
    <property type="match status" value="1"/>
</dbReference>
<comment type="similarity">
    <text evidence="3">Belongs to the PSMG2 family.</text>
</comment>
<dbReference type="GeneTree" id="ENSGT00390000018415"/>
<evidence type="ECO:0000256" key="2">
    <source>
        <dbReference type="ARBA" id="ARBA00023186"/>
    </source>
</evidence>
<sequence length="194" mass="21205">VGYLNTDCLIPMAGNDPYSSSGGCRGAALSSAEQMLAVLQVKVPIIQIKSKKFRQMLVSWIKSSGFSRTVVLSSSHTYQRDDHPCFCLPQTPLRYLATPSLLKVSADSLKTLGWRDMELVPAFPGVKDANAEPRQCIPRGSPKGFTPTESRSKNVLVLTVSSHSPSLPRWKFPALGHDTPCLLATPTIIPYFKS</sequence>
<dbReference type="Gene3D" id="3.40.50.10900">
    <property type="entry name" value="PAC-like subunit"/>
    <property type="match status" value="1"/>
</dbReference>
<dbReference type="PANTHER" id="PTHR12970:SF1">
    <property type="entry name" value="PROTEASOME ASSEMBLY CHAPERONE 2"/>
    <property type="match status" value="1"/>
</dbReference>
<proteinExistence type="inferred from homology"/>
<reference evidence="4" key="2">
    <citation type="submission" date="2025-09" db="UniProtKB">
        <authorList>
            <consortium name="Ensembl"/>
        </authorList>
    </citation>
    <scope>IDENTIFICATION</scope>
</reference>
<organism evidence="4 5">
    <name type="scientific">Nothobranchius furzeri</name>
    <name type="common">Turquoise killifish</name>
    <dbReference type="NCBI Taxonomy" id="105023"/>
    <lineage>
        <taxon>Eukaryota</taxon>
        <taxon>Metazoa</taxon>
        <taxon>Chordata</taxon>
        <taxon>Craniata</taxon>
        <taxon>Vertebrata</taxon>
        <taxon>Euteleostomi</taxon>
        <taxon>Actinopterygii</taxon>
        <taxon>Neopterygii</taxon>
        <taxon>Teleostei</taxon>
        <taxon>Neoteleostei</taxon>
        <taxon>Acanthomorphata</taxon>
        <taxon>Ovalentaria</taxon>
        <taxon>Atherinomorphae</taxon>
        <taxon>Cyprinodontiformes</taxon>
        <taxon>Nothobranchiidae</taxon>
        <taxon>Nothobranchius</taxon>
    </lineage>
</organism>
<dbReference type="Ensembl" id="ENSNFUT00015052399.1">
    <property type="protein sequence ID" value="ENSNFUP00015050235.1"/>
    <property type="gene ID" value="ENSNFUG00015023616.1"/>
</dbReference>
<dbReference type="Pfam" id="PF09754">
    <property type="entry name" value="PAC2"/>
    <property type="match status" value="1"/>
</dbReference>
<dbReference type="InterPro" id="IPR016562">
    <property type="entry name" value="Proteasome_assmbl_chp_2_euk"/>
</dbReference>
<keyword evidence="5" id="KW-1185">Reference proteome</keyword>
<dbReference type="GO" id="GO:0005634">
    <property type="term" value="C:nucleus"/>
    <property type="evidence" value="ECO:0007669"/>
    <property type="project" value="TreeGrafter"/>
</dbReference>
<dbReference type="Proteomes" id="UP000694548">
    <property type="component" value="Unassembled WGS sequence"/>
</dbReference>
<evidence type="ECO:0000256" key="1">
    <source>
        <dbReference type="ARBA" id="ARBA00019186"/>
    </source>
</evidence>
<dbReference type="GO" id="GO:0005829">
    <property type="term" value="C:cytosol"/>
    <property type="evidence" value="ECO:0007669"/>
    <property type="project" value="TreeGrafter"/>
</dbReference>
<dbReference type="InterPro" id="IPR019151">
    <property type="entry name" value="Proteasome_assmbl_chaperone_2"/>
</dbReference>
<evidence type="ECO:0000256" key="3">
    <source>
        <dbReference type="ARBA" id="ARBA00025745"/>
    </source>
</evidence>
<protein>
    <recommendedName>
        <fullName evidence="1">Proteasome assembly chaperone 2</fullName>
    </recommendedName>
</protein>
<accession>A0A8C6PXV0</accession>